<keyword evidence="2" id="KW-1185">Reference proteome</keyword>
<dbReference type="Proteomes" id="UP001589645">
    <property type="component" value="Unassembled WGS sequence"/>
</dbReference>
<gene>
    <name evidence="1" type="ORF">ACFFUV_23280</name>
</gene>
<accession>A0ABV5HUR5</accession>
<comment type="caution">
    <text evidence="1">The sequence shown here is derived from an EMBL/GenBank/DDBJ whole genome shotgun (WGS) entry which is preliminary data.</text>
</comment>
<feature type="non-terminal residue" evidence="1">
    <location>
        <position position="162"/>
    </location>
</feature>
<dbReference type="EMBL" id="JBHMEP010000036">
    <property type="protein sequence ID" value="MFB9137864.1"/>
    <property type="molecule type" value="Genomic_DNA"/>
</dbReference>
<evidence type="ECO:0000313" key="1">
    <source>
        <dbReference type="EMBL" id="MFB9137864.1"/>
    </source>
</evidence>
<proteinExistence type="predicted"/>
<organism evidence="1 2">
    <name type="scientific">Vibrio olivae</name>
    <dbReference type="NCBI Taxonomy" id="1243002"/>
    <lineage>
        <taxon>Bacteria</taxon>
        <taxon>Pseudomonadati</taxon>
        <taxon>Pseudomonadota</taxon>
        <taxon>Gammaproteobacteria</taxon>
        <taxon>Vibrionales</taxon>
        <taxon>Vibrionaceae</taxon>
        <taxon>Vibrio</taxon>
    </lineage>
</organism>
<protein>
    <submittedName>
        <fullName evidence="1">Uncharacterized protein</fullName>
    </submittedName>
</protein>
<reference evidence="1 2" key="1">
    <citation type="submission" date="2024-09" db="EMBL/GenBank/DDBJ databases">
        <authorList>
            <person name="Sun Q."/>
            <person name="Mori K."/>
        </authorList>
    </citation>
    <scope>NUCLEOTIDE SEQUENCE [LARGE SCALE GENOMIC DNA]</scope>
    <source>
        <strain evidence="1 2">CECT 8064</strain>
    </source>
</reference>
<sequence length="162" mass="18531">MRGRMLPCERCGRMVAVRSKGLCQVCRAKELPPKGRTAIRAKAKPRGRSLAVFFGAHVARLSMTRRSATGAYIPCPGVSNICHLYPKRKYKSVAEDNDNIIYLTADEHTRFDYLLDTMDFSRLLDEFGNVWLLAARRMRDLAPRVEEDGKLKTRLLSWIEEN</sequence>
<name>A0ABV5HUR5_9VIBR</name>
<evidence type="ECO:0000313" key="2">
    <source>
        <dbReference type="Proteomes" id="UP001589645"/>
    </source>
</evidence>
<dbReference type="RefSeq" id="WP_390198270.1">
    <property type="nucleotide sequence ID" value="NZ_JBHMEP010000036.1"/>
</dbReference>